<name>A0A1V0UHD2_STRVN</name>
<evidence type="ECO:0000256" key="1">
    <source>
        <dbReference type="SAM" id="MobiDB-lite"/>
    </source>
</evidence>
<dbReference type="InterPro" id="IPR038332">
    <property type="entry name" value="PPE_sf"/>
</dbReference>
<feature type="region of interest" description="Disordered" evidence="1">
    <location>
        <begin position="216"/>
        <end position="546"/>
    </location>
</feature>
<accession>A0A1V0UHD2</accession>
<feature type="compositionally biased region" description="Gly residues" evidence="1">
    <location>
        <begin position="370"/>
        <end position="388"/>
    </location>
</feature>
<feature type="compositionally biased region" description="Basic and acidic residues" evidence="1">
    <location>
        <begin position="513"/>
        <end position="522"/>
    </location>
</feature>
<feature type="compositionally biased region" description="Low complexity" evidence="1">
    <location>
        <begin position="463"/>
        <end position="485"/>
    </location>
</feature>
<feature type="compositionally biased region" description="Polar residues" evidence="1">
    <location>
        <begin position="339"/>
        <end position="351"/>
    </location>
</feature>
<dbReference type="OrthoDB" id="4337967at2"/>
<dbReference type="EMBL" id="CP020570">
    <property type="protein sequence ID" value="ARF64653.1"/>
    <property type="molecule type" value="Genomic_DNA"/>
</dbReference>
<dbReference type="RefSeq" id="WP_083193393.1">
    <property type="nucleotide sequence ID" value="NZ_CP020570.1"/>
</dbReference>
<dbReference type="Proteomes" id="UP000192445">
    <property type="component" value="Chromosome"/>
</dbReference>
<evidence type="ECO:0000313" key="2">
    <source>
        <dbReference type="EMBL" id="ARF64653.1"/>
    </source>
</evidence>
<organism evidence="2 3">
    <name type="scientific">Streptomyces violaceoruber</name>
    <dbReference type="NCBI Taxonomy" id="1935"/>
    <lineage>
        <taxon>Bacteria</taxon>
        <taxon>Bacillati</taxon>
        <taxon>Actinomycetota</taxon>
        <taxon>Actinomycetes</taxon>
        <taxon>Kitasatosporales</taxon>
        <taxon>Streptomycetaceae</taxon>
        <taxon>Streptomyces</taxon>
        <taxon>Streptomyces violaceoruber group</taxon>
    </lineage>
</organism>
<gene>
    <name evidence="2" type="ORF">B1H20_27095</name>
</gene>
<dbReference type="KEGG" id="svu:B1H20_27095"/>
<dbReference type="Gene3D" id="1.20.1260.20">
    <property type="entry name" value="PPE superfamily"/>
    <property type="match status" value="1"/>
</dbReference>
<reference evidence="2 3" key="1">
    <citation type="submission" date="2017-03" db="EMBL/GenBank/DDBJ databases">
        <title>Complete Genome Sequence of a natural compounds producer, Streptomyces violaceus S21.</title>
        <authorList>
            <person name="Zhong C."/>
            <person name="Zhao Z."/>
            <person name="Fu J."/>
            <person name="Zong G."/>
            <person name="Qin R."/>
            <person name="Cao G."/>
        </authorList>
    </citation>
    <scope>NUCLEOTIDE SEQUENCE [LARGE SCALE GENOMIC DNA]</scope>
    <source>
        <strain evidence="2 3">S21</strain>
    </source>
</reference>
<feature type="compositionally biased region" description="Pro residues" evidence="1">
    <location>
        <begin position="297"/>
        <end position="313"/>
    </location>
</feature>
<sequence length="546" mass="55210">MSDEKRENLTPAEQRTLDRAQVTIQIAQTDISEAVRKGVPFGGPPPGRTSFEGSELNSLIDLVENTRPEDLESAGKSLWAARDAISKAAEELDTYLKGVTWQGEAGTAFRAFGKGLVAHARELGDFAEVAGTQITVAGTGLASVRSAMPPRDDRQVRKSPDDVELTARTADNPEYQAALKVEKNRQEAINQINRLASYYAVSGKRLEKQEPPRFEELLPIDMPPPVGGVGLPTVPGGSSREDVLAGSAAAQSSAARSLGEAPEEPGAFGGRFGVDPLGPSPVLDKAPATEINSTAPHPAPPTNTATPPLPTPAPTTGQAGGPPSPLPPGLITPLRGGTQRWTGPTGTSRTVGPTGPGKAQPTGAGPVARGQGGPPVGRPGPLGGGGASFPGRSPGSPQPTSAGQSGVTGGRPTVGQGGTPAVGGPRAAGRSGIVGGAPQRPSQNTAPSTGSAQRGVIGGRGGAVSSRVGGRTTPAPGANGVVGAARKASGGKGFTAGGEGLVRGPAGRGNKGRGVESNRPARPDYLTEDEETWNTGRRGFVPPVVE</sequence>
<dbReference type="STRING" id="1935.B1H20_27095"/>
<protein>
    <submittedName>
        <fullName evidence="2">Uncharacterized protein</fullName>
    </submittedName>
</protein>
<feature type="compositionally biased region" description="Gly residues" evidence="1">
    <location>
        <begin position="490"/>
        <end position="509"/>
    </location>
</feature>
<proteinExistence type="predicted"/>
<feature type="compositionally biased region" description="Polar residues" evidence="1">
    <location>
        <begin position="440"/>
        <end position="449"/>
    </location>
</feature>
<dbReference type="AlphaFoldDB" id="A0A1V0UHD2"/>
<feature type="compositionally biased region" description="Low complexity" evidence="1">
    <location>
        <begin position="245"/>
        <end position="266"/>
    </location>
</feature>
<evidence type="ECO:0000313" key="3">
    <source>
        <dbReference type="Proteomes" id="UP000192445"/>
    </source>
</evidence>